<evidence type="ECO:0000256" key="4">
    <source>
        <dbReference type="ARBA" id="ARBA00022801"/>
    </source>
</evidence>
<dbReference type="EC" id="3.4.21.89" evidence="3 6"/>
<comment type="similarity">
    <text evidence="2 6">Belongs to the peptidase S26 family.</text>
</comment>
<evidence type="ECO:0000259" key="7">
    <source>
        <dbReference type="Pfam" id="PF10502"/>
    </source>
</evidence>
<proteinExistence type="inferred from homology"/>
<protein>
    <recommendedName>
        <fullName evidence="3 6">Signal peptidase I</fullName>
        <ecNumber evidence="3 6">3.4.21.89</ecNumber>
    </recommendedName>
</protein>
<evidence type="ECO:0000256" key="5">
    <source>
        <dbReference type="PIRSR" id="PIRSR600223-1"/>
    </source>
</evidence>
<dbReference type="InterPro" id="IPR036286">
    <property type="entry name" value="LexA/Signal_pep-like_sf"/>
</dbReference>
<evidence type="ECO:0000256" key="2">
    <source>
        <dbReference type="ARBA" id="ARBA00009370"/>
    </source>
</evidence>
<reference evidence="8 9" key="1">
    <citation type="journal article" date="2016" name="Nat. Commun.">
        <title>Thousands of microbial genomes shed light on interconnected biogeochemical processes in an aquifer system.</title>
        <authorList>
            <person name="Anantharaman K."/>
            <person name="Brown C.T."/>
            <person name="Hug L.A."/>
            <person name="Sharon I."/>
            <person name="Castelle C.J."/>
            <person name="Probst A.J."/>
            <person name="Thomas B.C."/>
            <person name="Singh A."/>
            <person name="Wilkins M.J."/>
            <person name="Karaoz U."/>
            <person name="Brodie E.L."/>
            <person name="Williams K.H."/>
            <person name="Hubbard S.S."/>
            <person name="Banfield J.F."/>
        </authorList>
    </citation>
    <scope>NUCLEOTIDE SEQUENCE [LARGE SCALE GENOMIC DNA]</scope>
</reference>
<dbReference type="Gene3D" id="2.10.109.10">
    <property type="entry name" value="Umud Fragment, subunit A"/>
    <property type="match status" value="1"/>
</dbReference>
<dbReference type="PANTHER" id="PTHR43390:SF1">
    <property type="entry name" value="CHLOROPLAST PROCESSING PEPTIDASE"/>
    <property type="match status" value="1"/>
</dbReference>
<dbReference type="AlphaFoldDB" id="A0A1F5YHF1"/>
<evidence type="ECO:0000256" key="6">
    <source>
        <dbReference type="RuleBase" id="RU362042"/>
    </source>
</evidence>
<dbReference type="PRINTS" id="PR00727">
    <property type="entry name" value="LEADERPTASE"/>
</dbReference>
<dbReference type="PANTHER" id="PTHR43390">
    <property type="entry name" value="SIGNAL PEPTIDASE I"/>
    <property type="match status" value="1"/>
</dbReference>
<dbReference type="EMBL" id="MFIV01000018">
    <property type="protein sequence ID" value="OGF99543.1"/>
    <property type="molecule type" value="Genomic_DNA"/>
</dbReference>
<organism evidence="8 9">
    <name type="scientific">Candidatus Glassbacteria bacterium GWA2_58_10</name>
    <dbReference type="NCBI Taxonomy" id="1817865"/>
    <lineage>
        <taxon>Bacteria</taxon>
        <taxon>Candidatus Glassiibacteriota</taxon>
    </lineage>
</organism>
<comment type="subcellular location">
    <subcellularLocation>
        <location evidence="6">Membrane</location>
        <topology evidence="6">Single-pass type II membrane protein</topology>
    </subcellularLocation>
</comment>
<dbReference type="Proteomes" id="UP000176992">
    <property type="component" value="Unassembled WGS sequence"/>
</dbReference>
<dbReference type="GO" id="GO:0004252">
    <property type="term" value="F:serine-type endopeptidase activity"/>
    <property type="evidence" value="ECO:0007669"/>
    <property type="project" value="InterPro"/>
</dbReference>
<feature type="domain" description="Peptidase S26" evidence="7">
    <location>
        <begin position="5"/>
        <end position="216"/>
    </location>
</feature>
<dbReference type="NCBIfam" id="TIGR02227">
    <property type="entry name" value="sigpep_I_bact"/>
    <property type="match status" value="1"/>
</dbReference>
<feature type="active site" evidence="5">
    <location>
        <position position="99"/>
    </location>
</feature>
<evidence type="ECO:0000313" key="9">
    <source>
        <dbReference type="Proteomes" id="UP000176992"/>
    </source>
</evidence>
<accession>A0A1F5YHF1</accession>
<dbReference type="GO" id="GO:0016020">
    <property type="term" value="C:membrane"/>
    <property type="evidence" value="ECO:0007669"/>
    <property type="project" value="UniProtKB-SubCell"/>
</dbReference>
<keyword evidence="4 6" id="KW-0378">Hydrolase</keyword>
<comment type="caution">
    <text evidence="8">The sequence shown here is derived from an EMBL/GenBank/DDBJ whole genome shotgun (WGS) entry which is preliminary data.</text>
</comment>
<dbReference type="GO" id="GO:0009003">
    <property type="term" value="F:signal peptidase activity"/>
    <property type="evidence" value="ECO:0007669"/>
    <property type="project" value="UniProtKB-EC"/>
</dbReference>
<name>A0A1F5YHF1_9BACT</name>
<dbReference type="CDD" id="cd06530">
    <property type="entry name" value="S26_SPase_I"/>
    <property type="match status" value="1"/>
</dbReference>
<gene>
    <name evidence="8" type="ORF">A2Z86_02595</name>
</gene>
<dbReference type="InterPro" id="IPR000223">
    <property type="entry name" value="Pept_S26A_signal_pept_1"/>
</dbReference>
<dbReference type="InterPro" id="IPR019758">
    <property type="entry name" value="Pept_S26A_signal_pept_1_CS"/>
</dbReference>
<evidence type="ECO:0000256" key="3">
    <source>
        <dbReference type="ARBA" id="ARBA00013208"/>
    </source>
</evidence>
<evidence type="ECO:0000313" key="8">
    <source>
        <dbReference type="EMBL" id="OGF99543.1"/>
    </source>
</evidence>
<sequence length="236" mass="27369">MNVLKEWVKSLGLAFVLFLVIRTFLVQAFKIPTGSMESTLLVGDFLLVNKLAYGATTPTKLPILGVALPNFHLPGYEAPKKGDIIVFEYPLDRSLDFVKRCVAASGDTVEMRDKILYLNSIPQDEPFAQHSDPVVIREENRRFDPGNFSWQYQYLIDSEKERLRGRYNPTRDNFGPLYVPEGKYFCLGDNRDHSSDSRFWGFVDRSLIKGRPMILYFSWDHEQWLPRFDRIGHIIQ</sequence>
<dbReference type="SUPFAM" id="SSF51306">
    <property type="entry name" value="LexA/Signal peptidase"/>
    <property type="match status" value="1"/>
</dbReference>
<keyword evidence="6" id="KW-0645">Protease</keyword>
<evidence type="ECO:0000256" key="1">
    <source>
        <dbReference type="ARBA" id="ARBA00000677"/>
    </source>
</evidence>
<feature type="active site" evidence="5">
    <location>
        <position position="35"/>
    </location>
</feature>
<dbReference type="Pfam" id="PF10502">
    <property type="entry name" value="Peptidase_S26"/>
    <property type="match status" value="1"/>
</dbReference>
<dbReference type="GO" id="GO:0006465">
    <property type="term" value="P:signal peptide processing"/>
    <property type="evidence" value="ECO:0007669"/>
    <property type="project" value="InterPro"/>
</dbReference>
<dbReference type="PROSITE" id="PS00761">
    <property type="entry name" value="SPASE_I_3"/>
    <property type="match status" value="1"/>
</dbReference>
<dbReference type="InterPro" id="IPR019533">
    <property type="entry name" value="Peptidase_S26"/>
</dbReference>
<comment type="catalytic activity">
    <reaction evidence="1 6">
        <text>Cleavage of hydrophobic, N-terminal signal or leader sequences from secreted and periplasmic proteins.</text>
        <dbReference type="EC" id="3.4.21.89"/>
    </reaction>
</comment>